<protein>
    <recommendedName>
        <fullName evidence="2">DUF218 domain-containing protein</fullName>
    </recommendedName>
</protein>
<proteinExistence type="predicted"/>
<dbReference type="GO" id="GO:0005886">
    <property type="term" value="C:plasma membrane"/>
    <property type="evidence" value="ECO:0000318"/>
    <property type="project" value="GO_Central"/>
</dbReference>
<name>H3GJY3_PHYRM</name>
<dbReference type="VEuPathDB" id="FungiDB:KRP22_3483"/>
<evidence type="ECO:0000256" key="1">
    <source>
        <dbReference type="SAM" id="MobiDB-lite"/>
    </source>
</evidence>
<reference evidence="4" key="1">
    <citation type="journal article" date="2006" name="Science">
        <title>Phytophthora genome sequences uncover evolutionary origins and mechanisms of pathogenesis.</title>
        <authorList>
            <person name="Tyler B.M."/>
            <person name="Tripathy S."/>
            <person name="Zhang X."/>
            <person name="Dehal P."/>
            <person name="Jiang R.H."/>
            <person name="Aerts A."/>
            <person name="Arredondo F.D."/>
            <person name="Baxter L."/>
            <person name="Bensasson D."/>
            <person name="Beynon J.L."/>
            <person name="Chapman J."/>
            <person name="Damasceno C.M."/>
            <person name="Dorrance A.E."/>
            <person name="Dou D."/>
            <person name="Dickerman A.W."/>
            <person name="Dubchak I.L."/>
            <person name="Garbelotto M."/>
            <person name="Gijzen M."/>
            <person name="Gordon S.G."/>
            <person name="Govers F."/>
            <person name="Grunwald N.J."/>
            <person name="Huang W."/>
            <person name="Ivors K.L."/>
            <person name="Jones R.W."/>
            <person name="Kamoun S."/>
            <person name="Krampis K."/>
            <person name="Lamour K.H."/>
            <person name="Lee M.K."/>
            <person name="McDonald W.H."/>
            <person name="Medina M."/>
            <person name="Meijer H.J."/>
            <person name="Nordberg E.K."/>
            <person name="Maclean D.J."/>
            <person name="Ospina-Giraldo M.D."/>
            <person name="Morris P.F."/>
            <person name="Phuntumart V."/>
            <person name="Putnam N.H."/>
            <person name="Rash S."/>
            <person name="Rose J.K."/>
            <person name="Sakihama Y."/>
            <person name="Salamov A.A."/>
            <person name="Savidor A."/>
            <person name="Scheuring C.F."/>
            <person name="Smith B.M."/>
            <person name="Sobral B.W."/>
            <person name="Terry A."/>
            <person name="Torto-Alalibo T.A."/>
            <person name="Win J."/>
            <person name="Xu Z."/>
            <person name="Zhang H."/>
            <person name="Grigoriev I.V."/>
            <person name="Rokhsar D.S."/>
            <person name="Boore J.L."/>
        </authorList>
    </citation>
    <scope>NUCLEOTIDE SEQUENCE [LARGE SCALE GENOMIC DNA]</scope>
    <source>
        <strain evidence="4">Pr102</strain>
    </source>
</reference>
<dbReference type="EnsemblProtists" id="Phyra76518">
    <property type="protein sequence ID" value="Phyra76518"/>
    <property type="gene ID" value="Phyra76518"/>
</dbReference>
<organism evidence="3 4">
    <name type="scientific">Phytophthora ramorum</name>
    <name type="common">Sudden oak death agent</name>
    <dbReference type="NCBI Taxonomy" id="164328"/>
    <lineage>
        <taxon>Eukaryota</taxon>
        <taxon>Sar</taxon>
        <taxon>Stramenopiles</taxon>
        <taxon>Oomycota</taxon>
        <taxon>Peronosporomycetes</taxon>
        <taxon>Peronosporales</taxon>
        <taxon>Peronosporaceae</taxon>
        <taxon>Phytophthora</taxon>
    </lineage>
</organism>
<evidence type="ECO:0000313" key="4">
    <source>
        <dbReference type="Proteomes" id="UP000005238"/>
    </source>
</evidence>
<dbReference type="eggNOG" id="ENOG502S1K6">
    <property type="taxonomic scope" value="Eukaryota"/>
</dbReference>
<dbReference type="Pfam" id="PF02698">
    <property type="entry name" value="DUF218"/>
    <property type="match status" value="1"/>
</dbReference>
<dbReference type="OMA" id="ECEVARN"/>
<evidence type="ECO:0000259" key="2">
    <source>
        <dbReference type="Pfam" id="PF02698"/>
    </source>
</evidence>
<dbReference type="HOGENOM" id="CLU_068606_0_0_1"/>
<feature type="compositionally biased region" description="Low complexity" evidence="1">
    <location>
        <begin position="298"/>
        <end position="320"/>
    </location>
</feature>
<dbReference type="AlphaFoldDB" id="H3GJY3"/>
<dbReference type="PANTHER" id="PTHR30336:SF20">
    <property type="entry name" value="DUF218 DOMAIN-CONTAINING PROTEIN"/>
    <property type="match status" value="1"/>
</dbReference>
<reference evidence="3" key="2">
    <citation type="submission" date="2015-06" db="UniProtKB">
        <authorList>
            <consortium name="EnsemblProtists"/>
        </authorList>
    </citation>
    <scope>IDENTIFICATION</scope>
    <source>
        <strain evidence="3">Pr102</strain>
    </source>
</reference>
<evidence type="ECO:0000313" key="3">
    <source>
        <dbReference type="EnsemblProtists" id="Phyra76518"/>
    </source>
</evidence>
<feature type="domain" description="DUF218" evidence="2">
    <location>
        <begin position="115"/>
        <end position="269"/>
    </location>
</feature>
<accession>H3GJY3</accession>
<dbReference type="EMBL" id="DS566015">
    <property type="status" value="NOT_ANNOTATED_CDS"/>
    <property type="molecule type" value="Genomic_DNA"/>
</dbReference>
<dbReference type="InterPro" id="IPR051599">
    <property type="entry name" value="Cell_Envelope_Assoc"/>
</dbReference>
<dbReference type="CDD" id="cd06259">
    <property type="entry name" value="YdcF-like"/>
    <property type="match status" value="1"/>
</dbReference>
<dbReference type="VEuPathDB" id="FungiDB:KRP23_3286"/>
<feature type="region of interest" description="Disordered" evidence="1">
    <location>
        <begin position="296"/>
        <end position="320"/>
    </location>
</feature>
<dbReference type="Proteomes" id="UP000005238">
    <property type="component" value="Unassembled WGS sequence"/>
</dbReference>
<keyword evidence="4" id="KW-1185">Reference proteome</keyword>
<sequence length="320" mass="35036">MPATFRSSLSLAHTAAPANVTVDVSCPRMEGTVLPLDSMSGRKKKLGGRRKSHQLRSNNMALLAAAGLDLFREGLMLDGVYPQRHTPRHPAVSPNLKSIPEDDAAVAFHATTDSQVILILGDALDRRGEVTPLGATRISRAADLYWNTMRAYAQHQANAFCYLVPTGGENEREGIVQLETIRNELVEAGISPHHIMMDCSATSVIDNVIQLIPTLRHLHIERVHVVTSSFQIPRAKLILDSILGAVPDMTFSVAYHAAYDVLSEAERANREAAERLLMESVRQPLEGVLCAMKKQRRSSITSTRSADSWSSRSRSGSPIA</sequence>
<dbReference type="InterPro" id="IPR003848">
    <property type="entry name" value="DUF218"/>
</dbReference>
<dbReference type="InParanoid" id="H3GJY3"/>
<dbReference type="PANTHER" id="PTHR30336">
    <property type="entry name" value="INNER MEMBRANE PROTEIN, PROBABLE PERMEASE"/>
    <property type="match status" value="1"/>
</dbReference>